<comment type="similarity">
    <text evidence="1">Belongs to the pyridoxamine 5'-phosphate oxidase family.</text>
</comment>
<evidence type="ECO:0000259" key="8">
    <source>
        <dbReference type="Pfam" id="PF10590"/>
    </source>
</evidence>
<dbReference type="RefSeq" id="WP_114208207.1">
    <property type="nucleotide sequence ID" value="NZ_CP030840.1"/>
</dbReference>
<comment type="cofactor">
    <cofactor evidence="6">
        <name>FMN</name>
        <dbReference type="ChEBI" id="CHEBI:58210"/>
    </cofactor>
    <text evidence="6">Binds 1 FMN per subunit.</text>
</comment>
<feature type="binding site" evidence="6">
    <location>
        <begin position="48"/>
        <end position="53"/>
    </location>
    <ligand>
        <name>FMN</name>
        <dbReference type="ChEBI" id="CHEBI:58210"/>
    </ligand>
</feature>
<keyword evidence="2" id="KW-0285">Flavoprotein</keyword>
<keyword evidence="3 6" id="KW-0288">FMN</keyword>
<dbReference type="InterPro" id="IPR011576">
    <property type="entry name" value="Pyridox_Oxase_N"/>
</dbReference>
<dbReference type="PANTHER" id="PTHR10851">
    <property type="entry name" value="PYRIDOXINE-5-PHOSPHATE OXIDASE"/>
    <property type="match status" value="1"/>
</dbReference>
<dbReference type="HAMAP" id="MF_01629">
    <property type="entry name" value="PdxH"/>
    <property type="match status" value="1"/>
</dbReference>
<dbReference type="EMBL" id="CP030840">
    <property type="protein sequence ID" value="AXC13137.1"/>
    <property type="molecule type" value="Genomic_DNA"/>
</dbReference>
<dbReference type="InterPro" id="IPR019576">
    <property type="entry name" value="Pyridoxamine_oxidase_dimer_C"/>
</dbReference>
<accession>A0A2Z5G391</accession>
<dbReference type="GO" id="GO:0010181">
    <property type="term" value="F:FMN binding"/>
    <property type="evidence" value="ECO:0007669"/>
    <property type="project" value="UniProtKB-UniRule"/>
</dbReference>
<dbReference type="Pfam" id="PF10590">
    <property type="entry name" value="PNP_phzG_C"/>
    <property type="match status" value="1"/>
</dbReference>
<dbReference type="OrthoDB" id="9780392at2"/>
<evidence type="ECO:0000256" key="2">
    <source>
        <dbReference type="ARBA" id="ARBA00022630"/>
    </source>
</evidence>
<evidence type="ECO:0000259" key="7">
    <source>
        <dbReference type="Pfam" id="PF01243"/>
    </source>
</evidence>
<feature type="binding site" evidence="6">
    <location>
        <begin position="63"/>
        <end position="64"/>
    </location>
    <ligand>
        <name>FMN</name>
        <dbReference type="ChEBI" id="CHEBI:58210"/>
    </ligand>
</feature>
<feature type="binding site" evidence="6">
    <location>
        <position position="70"/>
    </location>
    <ligand>
        <name>FMN</name>
        <dbReference type="ChEBI" id="CHEBI:58210"/>
    </ligand>
</feature>
<evidence type="ECO:0000313" key="10">
    <source>
        <dbReference type="Proteomes" id="UP000253606"/>
    </source>
</evidence>
<feature type="binding site" evidence="6">
    <location>
        <position position="69"/>
    </location>
    <ligand>
        <name>FMN</name>
        <dbReference type="ChEBI" id="CHEBI:58210"/>
    </ligand>
</feature>
<feature type="binding site" evidence="6">
    <location>
        <position position="171"/>
    </location>
    <ligand>
        <name>FMN</name>
        <dbReference type="ChEBI" id="CHEBI:58210"/>
    </ligand>
</feature>
<feature type="domain" description="Pyridoxine 5'-phosphate oxidase dimerisation C-terminal" evidence="8">
    <location>
        <begin position="158"/>
        <end position="198"/>
    </location>
</feature>
<feature type="domain" description="Pyridoxamine 5'-phosphate oxidase N-terminal" evidence="7">
    <location>
        <begin position="26"/>
        <end position="138"/>
    </location>
</feature>
<dbReference type="InterPro" id="IPR000659">
    <property type="entry name" value="Pyridox_Oxase"/>
</dbReference>
<dbReference type="PANTHER" id="PTHR10851:SF0">
    <property type="entry name" value="PYRIDOXINE-5'-PHOSPHATE OXIDASE"/>
    <property type="match status" value="1"/>
</dbReference>
<organism evidence="9 10">
    <name type="scientific">Acidisarcina polymorpha</name>
    <dbReference type="NCBI Taxonomy" id="2211140"/>
    <lineage>
        <taxon>Bacteria</taxon>
        <taxon>Pseudomonadati</taxon>
        <taxon>Acidobacteriota</taxon>
        <taxon>Terriglobia</taxon>
        <taxon>Terriglobales</taxon>
        <taxon>Acidobacteriaceae</taxon>
        <taxon>Acidisarcina</taxon>
    </lineage>
</organism>
<feature type="binding site" evidence="6">
    <location>
        <position position="181"/>
    </location>
    <ligand>
        <name>FMN</name>
        <dbReference type="ChEBI" id="CHEBI:58210"/>
    </ligand>
</feature>
<feature type="binding site" evidence="6">
    <location>
        <begin position="127"/>
        <end position="128"/>
    </location>
    <ligand>
        <name>FMN</name>
        <dbReference type="ChEBI" id="CHEBI:58210"/>
    </ligand>
</feature>
<dbReference type="InterPro" id="IPR012349">
    <property type="entry name" value="Split_barrel_FMN-bd"/>
</dbReference>
<protein>
    <recommendedName>
        <fullName evidence="5">Pyridoxamine 5'-phosphate oxidase</fullName>
        <ecNumber evidence="5">1.4.3.5</ecNumber>
    </recommendedName>
</protein>
<dbReference type="EC" id="1.4.3.5" evidence="5"/>
<dbReference type="KEGG" id="abas:ACPOL_3858"/>
<evidence type="ECO:0000313" key="9">
    <source>
        <dbReference type="EMBL" id="AXC13137.1"/>
    </source>
</evidence>
<dbReference type="Gene3D" id="2.30.110.10">
    <property type="entry name" value="Electron Transport, Fmn-binding Protein, Chain A"/>
    <property type="match status" value="1"/>
</dbReference>
<gene>
    <name evidence="9" type="ORF">ACPOL_3858</name>
</gene>
<keyword evidence="10" id="KW-1185">Reference proteome</keyword>
<dbReference type="PIRSF" id="PIRSF000190">
    <property type="entry name" value="Pyd_amn-ph_oxd"/>
    <property type="match status" value="1"/>
</dbReference>
<dbReference type="GO" id="GO:0008615">
    <property type="term" value="P:pyridoxine biosynthetic process"/>
    <property type="evidence" value="ECO:0007669"/>
    <property type="project" value="UniProtKB-UniRule"/>
</dbReference>
<dbReference type="NCBIfam" id="TIGR00558">
    <property type="entry name" value="pdxH"/>
    <property type="match status" value="1"/>
</dbReference>
<evidence type="ECO:0000256" key="4">
    <source>
        <dbReference type="ARBA" id="ARBA00023002"/>
    </source>
</evidence>
<feature type="binding site" evidence="6">
    <location>
        <position position="92"/>
    </location>
    <ligand>
        <name>FMN</name>
        <dbReference type="ChEBI" id="CHEBI:58210"/>
    </ligand>
</feature>
<evidence type="ECO:0000256" key="5">
    <source>
        <dbReference type="NCBIfam" id="TIGR00558"/>
    </source>
</evidence>
<keyword evidence="4" id="KW-0560">Oxidoreductase</keyword>
<dbReference type="GO" id="GO:0004733">
    <property type="term" value="F:pyridoxamine phosphate oxidase activity"/>
    <property type="evidence" value="ECO:0007669"/>
    <property type="project" value="UniProtKB-UniRule"/>
</dbReference>
<dbReference type="Pfam" id="PF01243">
    <property type="entry name" value="PNPOx_N"/>
    <property type="match status" value="1"/>
</dbReference>
<dbReference type="AlphaFoldDB" id="A0A2Z5G391"/>
<dbReference type="NCBIfam" id="NF004231">
    <property type="entry name" value="PRK05679.1"/>
    <property type="match status" value="1"/>
</dbReference>
<dbReference type="SUPFAM" id="SSF50475">
    <property type="entry name" value="FMN-binding split barrel"/>
    <property type="match status" value="1"/>
</dbReference>
<reference evidence="9 10" key="1">
    <citation type="journal article" date="2018" name="Front. Microbiol.">
        <title>Hydrolytic Capabilities as a Key to Environmental Success: Chitinolytic and Cellulolytic Acidobacteria From Acidic Sub-arctic Soils and Boreal Peatlands.</title>
        <authorList>
            <person name="Belova S.E."/>
            <person name="Ravin N.V."/>
            <person name="Pankratov T.A."/>
            <person name="Rakitin A.L."/>
            <person name="Ivanova A.A."/>
            <person name="Beletsky A.V."/>
            <person name="Mardanov A.V."/>
            <person name="Sinninghe Damste J.S."/>
            <person name="Dedysh S.N."/>
        </authorList>
    </citation>
    <scope>NUCLEOTIDE SEQUENCE [LARGE SCALE GENOMIC DNA]</scope>
    <source>
        <strain evidence="9 10">SBC82</strain>
    </source>
</reference>
<name>A0A2Z5G391_9BACT</name>
<sequence>MSEELDWDTADPLEIFRLWLSEAETAEPNDANAAALATSTPHGVPSVRMVLVKRIDQRGFCFFTNAESKKGLELAANPVAALCFHWKSLRRQVRVEGRVSELENSEVDAYFHSRSRGSQLGAAVSRQSRPLANRESLVEQVQNFGKEHPGEVPRPEYWRGYCVGGDRIEFWKDGADRLHDRFLFESSAGGWTKTRLYP</sequence>
<proteinExistence type="inferred from homology"/>
<evidence type="ECO:0000256" key="6">
    <source>
        <dbReference type="PIRSR" id="PIRSR000190-2"/>
    </source>
</evidence>
<dbReference type="Proteomes" id="UP000253606">
    <property type="component" value="Chromosome"/>
</dbReference>
<evidence type="ECO:0000256" key="3">
    <source>
        <dbReference type="ARBA" id="ARBA00022643"/>
    </source>
</evidence>
<evidence type="ECO:0000256" key="1">
    <source>
        <dbReference type="ARBA" id="ARBA00007301"/>
    </source>
</evidence>